<accession>A0A9W8ZX00</accession>
<evidence type="ECO:0000256" key="1">
    <source>
        <dbReference type="SAM" id="MobiDB-lite"/>
    </source>
</evidence>
<dbReference type="AlphaFoldDB" id="A0A9W8ZX00"/>
<protein>
    <submittedName>
        <fullName evidence="2">Uncharacterized protein</fullName>
    </submittedName>
</protein>
<evidence type="ECO:0000313" key="2">
    <source>
        <dbReference type="EMBL" id="KAJ4469230.1"/>
    </source>
</evidence>
<dbReference type="OrthoDB" id="3116064at2759"/>
<gene>
    <name evidence="2" type="ORF">J3R30DRAFT_3551978</name>
</gene>
<comment type="caution">
    <text evidence="2">The sequence shown here is derived from an EMBL/GenBank/DDBJ whole genome shotgun (WGS) entry which is preliminary data.</text>
</comment>
<sequence length="260" mass="29731">MPNTRYTKRTILQPNVQIALLPTTTVSFLPAKPIMPYEIAKYDPSKSMNEQLLTQYRAIQVNILIDRRKARLNTLFREEREDRNVRGACKVNLKRRFTAFLDGHIDKTRQEFSKTVLIGSVALDNIFAEDLKAWEDFRDKHFPEPKSLFKITFESILHPPARPALISSPTHIVKNDHDVHTNTHKTSKCIPSTPSKLNDEEKSNTFASKPSLNTPKKQHECSLLKGVLLSNARKNRADVCVANLLHKEKMDGRLIYSTAS</sequence>
<proteinExistence type="predicted"/>
<feature type="compositionally biased region" description="Polar residues" evidence="1">
    <location>
        <begin position="204"/>
        <end position="215"/>
    </location>
</feature>
<evidence type="ECO:0000313" key="3">
    <source>
        <dbReference type="Proteomes" id="UP001150266"/>
    </source>
</evidence>
<organism evidence="2 3">
    <name type="scientific">Lentinula aciculospora</name>
    <dbReference type="NCBI Taxonomy" id="153920"/>
    <lineage>
        <taxon>Eukaryota</taxon>
        <taxon>Fungi</taxon>
        <taxon>Dikarya</taxon>
        <taxon>Basidiomycota</taxon>
        <taxon>Agaricomycotina</taxon>
        <taxon>Agaricomycetes</taxon>
        <taxon>Agaricomycetidae</taxon>
        <taxon>Agaricales</taxon>
        <taxon>Marasmiineae</taxon>
        <taxon>Omphalotaceae</taxon>
        <taxon>Lentinula</taxon>
    </lineage>
</organism>
<dbReference type="EMBL" id="JAOTPV010000033">
    <property type="protein sequence ID" value="KAJ4469230.1"/>
    <property type="molecule type" value="Genomic_DNA"/>
</dbReference>
<reference evidence="2" key="1">
    <citation type="submission" date="2022-08" db="EMBL/GenBank/DDBJ databases">
        <title>A Global Phylogenomic Analysis of the Shiitake Genus Lentinula.</title>
        <authorList>
            <consortium name="DOE Joint Genome Institute"/>
            <person name="Sierra-Patev S."/>
            <person name="Min B."/>
            <person name="Naranjo-Ortiz M."/>
            <person name="Looney B."/>
            <person name="Konkel Z."/>
            <person name="Slot J.C."/>
            <person name="Sakamoto Y."/>
            <person name="Steenwyk J.L."/>
            <person name="Rokas A."/>
            <person name="Carro J."/>
            <person name="Camarero S."/>
            <person name="Ferreira P."/>
            <person name="Molpeceres G."/>
            <person name="Ruiz-Duenas F.J."/>
            <person name="Serrano A."/>
            <person name="Henrissat B."/>
            <person name="Drula E."/>
            <person name="Hughes K.W."/>
            <person name="Mata J.L."/>
            <person name="Ishikawa N.K."/>
            <person name="Vargas-Isla R."/>
            <person name="Ushijima S."/>
            <person name="Smith C.A."/>
            <person name="Ahrendt S."/>
            <person name="Andreopoulos W."/>
            <person name="He G."/>
            <person name="Labutti K."/>
            <person name="Lipzen A."/>
            <person name="Ng V."/>
            <person name="Riley R."/>
            <person name="Sandor L."/>
            <person name="Barry K."/>
            <person name="Martinez A.T."/>
            <person name="Xiao Y."/>
            <person name="Gibbons J.G."/>
            <person name="Terashima K."/>
            <person name="Grigoriev I.V."/>
            <person name="Hibbett D.S."/>
        </authorList>
    </citation>
    <scope>NUCLEOTIDE SEQUENCE</scope>
    <source>
        <strain evidence="2">JLM2183</strain>
    </source>
</reference>
<feature type="region of interest" description="Disordered" evidence="1">
    <location>
        <begin position="178"/>
        <end position="216"/>
    </location>
</feature>
<dbReference type="Proteomes" id="UP001150266">
    <property type="component" value="Unassembled WGS sequence"/>
</dbReference>
<name>A0A9W8ZX00_9AGAR</name>
<keyword evidence="3" id="KW-1185">Reference proteome</keyword>